<feature type="transmembrane region" description="Helical" evidence="1">
    <location>
        <begin position="32"/>
        <end position="51"/>
    </location>
</feature>
<dbReference type="EMBL" id="BAAAQD010000009">
    <property type="protein sequence ID" value="GAA1524307.1"/>
    <property type="molecule type" value="Genomic_DNA"/>
</dbReference>
<comment type="caution">
    <text evidence="2">The sequence shown here is derived from an EMBL/GenBank/DDBJ whole genome shotgun (WGS) entry which is preliminary data.</text>
</comment>
<reference evidence="2 3" key="1">
    <citation type="journal article" date="2019" name="Int. J. Syst. Evol. Microbiol.">
        <title>The Global Catalogue of Microorganisms (GCM) 10K type strain sequencing project: providing services to taxonomists for standard genome sequencing and annotation.</title>
        <authorList>
            <consortium name="The Broad Institute Genomics Platform"/>
            <consortium name="The Broad Institute Genome Sequencing Center for Infectious Disease"/>
            <person name="Wu L."/>
            <person name="Ma J."/>
        </authorList>
    </citation>
    <scope>NUCLEOTIDE SEQUENCE [LARGE SCALE GENOMIC DNA]</scope>
    <source>
        <strain evidence="2 3">JCM 15933</strain>
    </source>
</reference>
<evidence type="ECO:0000313" key="3">
    <source>
        <dbReference type="Proteomes" id="UP001501470"/>
    </source>
</evidence>
<accession>A0ABN2ARI9</accession>
<proteinExistence type="predicted"/>
<keyword evidence="1" id="KW-0812">Transmembrane</keyword>
<keyword evidence="3" id="KW-1185">Reference proteome</keyword>
<evidence type="ECO:0000256" key="1">
    <source>
        <dbReference type="SAM" id="Phobius"/>
    </source>
</evidence>
<keyword evidence="1" id="KW-0472">Membrane</keyword>
<sequence length="115" mass="11948">MARAAMLLLATPLALVPPLLLGTGVHLTLSGTPSGHVIGPVLLIGVISAAWPHRRDRHWQPWIVDRAAAPALFALLDRVAAASSSAPPSGSCGTCSTCSVPRSGWASGCCRWWSS</sequence>
<name>A0ABN2ARI9_9ACTN</name>
<keyword evidence="1" id="KW-1133">Transmembrane helix</keyword>
<dbReference type="Proteomes" id="UP001501470">
    <property type="component" value="Unassembled WGS sequence"/>
</dbReference>
<protein>
    <submittedName>
        <fullName evidence="2">Uncharacterized protein</fullName>
    </submittedName>
</protein>
<gene>
    <name evidence="2" type="ORF">GCM10009827_045960</name>
</gene>
<evidence type="ECO:0000313" key="2">
    <source>
        <dbReference type="EMBL" id="GAA1524307.1"/>
    </source>
</evidence>
<organism evidence="2 3">
    <name type="scientific">Dactylosporangium maewongense</name>
    <dbReference type="NCBI Taxonomy" id="634393"/>
    <lineage>
        <taxon>Bacteria</taxon>
        <taxon>Bacillati</taxon>
        <taxon>Actinomycetota</taxon>
        <taxon>Actinomycetes</taxon>
        <taxon>Micromonosporales</taxon>
        <taxon>Micromonosporaceae</taxon>
        <taxon>Dactylosporangium</taxon>
    </lineage>
</organism>